<keyword evidence="3" id="KW-1185">Reference proteome</keyword>
<proteinExistence type="predicted"/>
<feature type="compositionally biased region" description="Basic and acidic residues" evidence="1">
    <location>
        <begin position="118"/>
        <end position="130"/>
    </location>
</feature>
<sequence>MASKDLHYRAGLIKLSCLTSIKNPKVRLLVKQTPEGLQKLFQEIPLWIKKNPYYDRLDWLNKFMEYMWLYLNKANAVNLSSLIIFPPVKDEFLQLEGKNSLVRGAYSRDSDSSWGEPGKGDHSGEIHMDTEETQTEEQFNFESQNRITEGKEKEKHVHRFGKDLLDKGIELLENQTAVCL</sequence>
<dbReference type="OrthoDB" id="1932132at2759"/>
<evidence type="ECO:0000313" key="3">
    <source>
        <dbReference type="Proteomes" id="UP000325081"/>
    </source>
</evidence>
<dbReference type="EMBL" id="BKCP01005761">
    <property type="protein sequence ID" value="GER39839.1"/>
    <property type="molecule type" value="Genomic_DNA"/>
</dbReference>
<evidence type="ECO:0000256" key="1">
    <source>
        <dbReference type="SAM" id="MobiDB-lite"/>
    </source>
</evidence>
<gene>
    <name evidence="2" type="ORF">STAS_16474</name>
</gene>
<feature type="region of interest" description="Disordered" evidence="1">
    <location>
        <begin position="106"/>
        <end position="153"/>
    </location>
</feature>
<comment type="caution">
    <text evidence="2">The sequence shown here is derived from an EMBL/GenBank/DDBJ whole genome shotgun (WGS) entry which is preliminary data.</text>
</comment>
<feature type="compositionally biased region" description="Low complexity" evidence="1">
    <location>
        <begin position="136"/>
        <end position="145"/>
    </location>
</feature>
<protein>
    <submittedName>
        <fullName evidence="2">Synaptotagmin A</fullName>
    </submittedName>
</protein>
<name>A0A5A7Q3W8_STRAF</name>
<dbReference type="AlphaFoldDB" id="A0A5A7Q3W8"/>
<reference evidence="3" key="1">
    <citation type="journal article" date="2019" name="Curr. Biol.">
        <title>Genome Sequence of Striga asiatica Provides Insight into the Evolution of Plant Parasitism.</title>
        <authorList>
            <person name="Yoshida S."/>
            <person name="Kim S."/>
            <person name="Wafula E.K."/>
            <person name="Tanskanen J."/>
            <person name="Kim Y.M."/>
            <person name="Honaas L."/>
            <person name="Yang Z."/>
            <person name="Spallek T."/>
            <person name="Conn C.E."/>
            <person name="Ichihashi Y."/>
            <person name="Cheong K."/>
            <person name="Cui S."/>
            <person name="Der J.P."/>
            <person name="Gundlach H."/>
            <person name="Jiao Y."/>
            <person name="Hori C."/>
            <person name="Ishida J.K."/>
            <person name="Kasahara H."/>
            <person name="Kiba T."/>
            <person name="Kim M.S."/>
            <person name="Koo N."/>
            <person name="Laohavisit A."/>
            <person name="Lee Y.H."/>
            <person name="Lumba S."/>
            <person name="McCourt P."/>
            <person name="Mortimer J.C."/>
            <person name="Mutuku J.M."/>
            <person name="Nomura T."/>
            <person name="Sasaki-Sekimoto Y."/>
            <person name="Seto Y."/>
            <person name="Wang Y."/>
            <person name="Wakatake T."/>
            <person name="Sakakibara H."/>
            <person name="Demura T."/>
            <person name="Yamaguchi S."/>
            <person name="Yoneyama K."/>
            <person name="Manabe R.I."/>
            <person name="Nelson D.C."/>
            <person name="Schulman A.H."/>
            <person name="Timko M.P."/>
            <person name="dePamphilis C.W."/>
            <person name="Choi D."/>
            <person name="Shirasu K."/>
        </authorList>
    </citation>
    <scope>NUCLEOTIDE SEQUENCE [LARGE SCALE GENOMIC DNA]</scope>
    <source>
        <strain evidence="3">cv. UVA1</strain>
    </source>
</reference>
<dbReference type="Proteomes" id="UP000325081">
    <property type="component" value="Unassembled WGS sequence"/>
</dbReference>
<evidence type="ECO:0000313" key="2">
    <source>
        <dbReference type="EMBL" id="GER39839.1"/>
    </source>
</evidence>
<accession>A0A5A7Q3W8</accession>
<organism evidence="2 3">
    <name type="scientific">Striga asiatica</name>
    <name type="common">Asiatic witchweed</name>
    <name type="synonym">Buchnera asiatica</name>
    <dbReference type="NCBI Taxonomy" id="4170"/>
    <lineage>
        <taxon>Eukaryota</taxon>
        <taxon>Viridiplantae</taxon>
        <taxon>Streptophyta</taxon>
        <taxon>Embryophyta</taxon>
        <taxon>Tracheophyta</taxon>
        <taxon>Spermatophyta</taxon>
        <taxon>Magnoliopsida</taxon>
        <taxon>eudicotyledons</taxon>
        <taxon>Gunneridae</taxon>
        <taxon>Pentapetalae</taxon>
        <taxon>asterids</taxon>
        <taxon>lamiids</taxon>
        <taxon>Lamiales</taxon>
        <taxon>Orobanchaceae</taxon>
        <taxon>Buchnereae</taxon>
        <taxon>Striga</taxon>
    </lineage>
</organism>